<dbReference type="GO" id="GO:0005506">
    <property type="term" value="F:iron ion binding"/>
    <property type="evidence" value="ECO:0007669"/>
    <property type="project" value="InterPro"/>
</dbReference>
<evidence type="ECO:0000313" key="11">
    <source>
        <dbReference type="Proteomes" id="UP000027190"/>
    </source>
</evidence>
<evidence type="ECO:0000256" key="6">
    <source>
        <dbReference type="ARBA" id="ARBA00023033"/>
    </source>
</evidence>
<evidence type="ECO:0000256" key="2">
    <source>
        <dbReference type="ARBA" id="ARBA00022617"/>
    </source>
</evidence>
<dbReference type="PRINTS" id="PR00385">
    <property type="entry name" value="P450"/>
</dbReference>
<protein>
    <recommendedName>
        <fullName evidence="12">Cytochrome P450</fullName>
    </recommendedName>
</protein>
<keyword evidence="2 8" id="KW-0349">Heme</keyword>
<evidence type="ECO:0000256" key="8">
    <source>
        <dbReference type="RuleBase" id="RU000461"/>
    </source>
</evidence>
<reference evidence="10 11" key="1">
    <citation type="journal article" date="2014" name="Antonie Van Leeuwenhoek">
        <title>Hyphomonas beringensis sp. nov. and Hyphomonas chukchiensis sp. nov., isolated from surface seawater of the Bering Sea and Chukchi Sea.</title>
        <authorList>
            <person name="Li C."/>
            <person name="Lai Q."/>
            <person name="Li G."/>
            <person name="Dong C."/>
            <person name="Wang J."/>
            <person name="Liao Y."/>
            <person name="Shao Z."/>
        </authorList>
    </citation>
    <scope>NUCLEOTIDE SEQUENCE [LARGE SCALE GENOMIC DNA]</scope>
    <source>
        <strain evidence="10 11">BH-BN04-4</strain>
    </source>
</reference>
<gene>
    <name evidence="10" type="ORF">HY30_04520</name>
</gene>
<keyword evidence="11" id="KW-1185">Reference proteome</keyword>
<dbReference type="SUPFAM" id="SSF48264">
    <property type="entry name" value="Cytochrome P450"/>
    <property type="match status" value="1"/>
</dbReference>
<dbReference type="EMBL" id="AWFG01000030">
    <property type="protein sequence ID" value="KCZ57438.1"/>
    <property type="molecule type" value="Genomic_DNA"/>
</dbReference>
<dbReference type="PATRIC" id="fig|1280947.3.peg.2090"/>
<dbReference type="AlphaFoldDB" id="A0A062UI93"/>
<dbReference type="InterPro" id="IPR036396">
    <property type="entry name" value="Cyt_P450_sf"/>
</dbReference>
<dbReference type="PANTHER" id="PTHR46696">
    <property type="entry name" value="P450, PUTATIVE (EUROFUNG)-RELATED"/>
    <property type="match status" value="1"/>
</dbReference>
<keyword evidence="6 8" id="KW-0503">Monooxygenase</keyword>
<keyword evidence="5 8" id="KW-0408">Iron</keyword>
<dbReference type="RefSeq" id="WP_051615320.1">
    <property type="nucleotide sequence ID" value="NZ_AWFG01000030.1"/>
</dbReference>
<comment type="function">
    <text evidence="7">Cytochromes P450 are a group of heme-thiolate monooxygenases. They oxidize a variety of structurally unrelated compounds, including steroids, fatty acids, and xenobiotics.</text>
</comment>
<comment type="similarity">
    <text evidence="1 8">Belongs to the cytochrome P450 family.</text>
</comment>
<dbReference type="InterPro" id="IPR017972">
    <property type="entry name" value="Cyt_P450_CS"/>
</dbReference>
<dbReference type="InterPro" id="IPR001128">
    <property type="entry name" value="Cyt_P450"/>
</dbReference>
<proteinExistence type="inferred from homology"/>
<dbReference type="FunFam" id="1.10.630.10:FF:000018">
    <property type="entry name" value="Cytochrome P450 monooxygenase"/>
    <property type="match status" value="1"/>
</dbReference>
<dbReference type="GO" id="GO:0016705">
    <property type="term" value="F:oxidoreductase activity, acting on paired donors, with incorporation or reduction of molecular oxygen"/>
    <property type="evidence" value="ECO:0007669"/>
    <property type="project" value="InterPro"/>
</dbReference>
<dbReference type="PRINTS" id="PR00359">
    <property type="entry name" value="BP450"/>
</dbReference>
<dbReference type="STRING" id="1280947.HY30_04520"/>
<evidence type="ECO:0000256" key="4">
    <source>
        <dbReference type="ARBA" id="ARBA00023002"/>
    </source>
</evidence>
<dbReference type="PROSITE" id="PS00086">
    <property type="entry name" value="CYTOCHROME_P450"/>
    <property type="match status" value="1"/>
</dbReference>
<evidence type="ECO:0000256" key="1">
    <source>
        <dbReference type="ARBA" id="ARBA00010617"/>
    </source>
</evidence>
<dbReference type="Pfam" id="PF00067">
    <property type="entry name" value="p450"/>
    <property type="match status" value="1"/>
</dbReference>
<dbReference type="GO" id="GO:0020037">
    <property type="term" value="F:heme binding"/>
    <property type="evidence" value="ECO:0007669"/>
    <property type="project" value="InterPro"/>
</dbReference>
<evidence type="ECO:0000313" key="10">
    <source>
        <dbReference type="EMBL" id="KCZ57438.1"/>
    </source>
</evidence>
<feature type="region of interest" description="Disordered" evidence="9">
    <location>
        <begin position="1"/>
        <end position="22"/>
    </location>
</feature>
<dbReference type="eggNOG" id="COG2124">
    <property type="taxonomic scope" value="Bacteria"/>
</dbReference>
<dbReference type="InterPro" id="IPR002397">
    <property type="entry name" value="Cyt_P450_B"/>
</dbReference>
<dbReference type="GO" id="GO:0004497">
    <property type="term" value="F:monooxygenase activity"/>
    <property type="evidence" value="ECO:0007669"/>
    <property type="project" value="UniProtKB-KW"/>
</dbReference>
<evidence type="ECO:0000256" key="9">
    <source>
        <dbReference type="SAM" id="MobiDB-lite"/>
    </source>
</evidence>
<accession>A0A062UI93</accession>
<sequence length="432" mass="48238">MSAGDGGNLVASELEPSAAVTDPREFARPENIHKVLTNLRAKDPVHWVEPESFDPFWLITKHADILEVEKNADVFRNGDRSTVLVARDMLDAIGAKFNSPHLTHSVVNMDGSDHRAYRMLTQAWFMPGNLKKLSDRIRVIARDHVDRMMDRGGMCDFVEDIALNYPLRVVMEILGVPENDEGMMLALTQQLFGARDPEKSRDAGAMSDPSTALNVFNAVLGDFYAYFDQLTEMRRKDPRDDVATVIANAKIAGKPIAKREANSYYVLVATAGHDTTSASTAGALWGLAEAPDQLARLKADPSLIPGLVEEAIRWTTPVKHFMRTAVQDYELRGKKIRAGDWLMLSYMSANRDEELFDAPFEFQIDRKPNKQLAFGFGPHVCLGQHLARLEMKILFEELLPRLETVELAGQPKWTQSAFISGPKTLPINFTAA</sequence>
<organism evidence="10 11">
    <name type="scientific">Hyphomonas chukchiensis</name>
    <dbReference type="NCBI Taxonomy" id="1280947"/>
    <lineage>
        <taxon>Bacteria</taxon>
        <taxon>Pseudomonadati</taxon>
        <taxon>Pseudomonadota</taxon>
        <taxon>Alphaproteobacteria</taxon>
        <taxon>Hyphomonadales</taxon>
        <taxon>Hyphomonadaceae</taxon>
        <taxon>Hyphomonas</taxon>
    </lineage>
</organism>
<dbReference type="CDD" id="cd11033">
    <property type="entry name" value="CYP142-like"/>
    <property type="match status" value="1"/>
</dbReference>
<keyword evidence="4 8" id="KW-0560">Oxidoreductase</keyword>
<dbReference type="PANTHER" id="PTHR46696:SF1">
    <property type="entry name" value="CYTOCHROME P450 YJIB-RELATED"/>
    <property type="match status" value="1"/>
</dbReference>
<evidence type="ECO:0000256" key="5">
    <source>
        <dbReference type="ARBA" id="ARBA00023004"/>
    </source>
</evidence>
<name>A0A062UI93_9PROT</name>
<dbReference type="Proteomes" id="UP000027190">
    <property type="component" value="Unassembled WGS sequence"/>
</dbReference>
<evidence type="ECO:0008006" key="12">
    <source>
        <dbReference type="Google" id="ProtNLM"/>
    </source>
</evidence>
<dbReference type="Gene3D" id="1.10.630.10">
    <property type="entry name" value="Cytochrome P450"/>
    <property type="match status" value="1"/>
</dbReference>
<comment type="caution">
    <text evidence="10">The sequence shown here is derived from an EMBL/GenBank/DDBJ whole genome shotgun (WGS) entry which is preliminary data.</text>
</comment>
<evidence type="ECO:0000256" key="7">
    <source>
        <dbReference type="ARBA" id="ARBA00043906"/>
    </source>
</evidence>
<evidence type="ECO:0000256" key="3">
    <source>
        <dbReference type="ARBA" id="ARBA00022723"/>
    </source>
</evidence>
<keyword evidence="3 8" id="KW-0479">Metal-binding</keyword>